<evidence type="ECO:0000256" key="4">
    <source>
        <dbReference type="ARBA" id="ARBA00023136"/>
    </source>
</evidence>
<evidence type="ECO:0000256" key="6">
    <source>
        <dbReference type="SAM" id="Phobius"/>
    </source>
</evidence>
<feature type="compositionally biased region" description="Polar residues" evidence="5">
    <location>
        <begin position="219"/>
        <end position="243"/>
    </location>
</feature>
<dbReference type="OrthoDB" id="435607at2759"/>
<keyword evidence="2 6" id="KW-0812">Transmembrane</keyword>
<name>A0A9P6UZG1_9FUNG</name>
<evidence type="ECO:0000313" key="8">
    <source>
        <dbReference type="Proteomes" id="UP000738325"/>
    </source>
</evidence>
<evidence type="ECO:0000256" key="2">
    <source>
        <dbReference type="ARBA" id="ARBA00022692"/>
    </source>
</evidence>
<evidence type="ECO:0000256" key="5">
    <source>
        <dbReference type="SAM" id="MobiDB-lite"/>
    </source>
</evidence>
<dbReference type="InterPro" id="IPR040254">
    <property type="entry name" value="Ecm3-like"/>
</dbReference>
<feature type="compositionally biased region" description="Low complexity" evidence="5">
    <location>
        <begin position="199"/>
        <end position="217"/>
    </location>
</feature>
<evidence type="ECO:0008006" key="9">
    <source>
        <dbReference type="Google" id="ProtNLM"/>
    </source>
</evidence>
<keyword evidence="4 6" id="KW-0472">Membrane</keyword>
<accession>A0A9P6UZG1</accession>
<evidence type="ECO:0000256" key="1">
    <source>
        <dbReference type="ARBA" id="ARBA00004141"/>
    </source>
</evidence>
<feature type="region of interest" description="Disordered" evidence="5">
    <location>
        <begin position="298"/>
        <end position="398"/>
    </location>
</feature>
<proteinExistence type="predicted"/>
<feature type="transmembrane region" description="Helical" evidence="6">
    <location>
        <begin position="476"/>
        <end position="494"/>
    </location>
</feature>
<dbReference type="InterPro" id="IPR004776">
    <property type="entry name" value="Mem_transp_PIN-like"/>
</dbReference>
<keyword evidence="8" id="KW-1185">Reference proteome</keyword>
<protein>
    <recommendedName>
        <fullName evidence="9">Auxin efflux carrier</fullName>
    </recommendedName>
</protein>
<dbReference type="PANTHER" id="PTHR31274">
    <property type="entry name" value="PROTEIN ECM3"/>
    <property type="match status" value="1"/>
</dbReference>
<keyword evidence="3 6" id="KW-1133">Transmembrane helix</keyword>
<feature type="region of interest" description="Disordered" evidence="5">
    <location>
        <begin position="174"/>
        <end position="286"/>
    </location>
</feature>
<sequence length="653" mass="69467">MARHGLLTPAAGKGVADLILNYCLPTLLFSKMITAVDVDNVHELGIPALMAVGYICMGGVFGLLIQRTGLVPKRLHWGVVAACMFSNFGDLPISIILAVTDHPPFVVGDGSRGASYTTMFLSIFFVCLYPLGGYRLVKYDHVKETKRLQSLAAALEEESERNNRARGVETLEMSATIGSGTPAGNPASSTPTAGDQKKSMPLSSSPSSSSPAPQYSPLQYLQQDPNGQQSSFSASSTMISVDNSMEESQHTKELRYRPHVSDATSPRDSPRNGDPFHPISYPPQVLRSPDAARFSVDSVASNGSGETRFSTGEEHTSGQPMKSSRADGSSDSSSGKQSLRSPASAVKRNQPSPLHPYESSYGAGGSGPSSTASSHRSQTDSLTPSESAPMTAAAAQKGMKDGAAATVVVLSNTTPSPPSPAVAPLSTLDAPKPAPAPAPPVVLPPVPPMLSNAHRSWNDKSVNLFWKIFHITRENLAPPTIGIILGIIVAVTPIRKLFILTPDPLPSPDELPPLSFILELAVALGGACVPLGLTVTGASLSRIKPGRLRPMIPTITMVTLAKLVISPIIGISFVQLVLVREHGWVNSENHMLRFVLMLQSAPPTNFLILMLTMVWDKRATHAGSEMATLIAFEYLVSLLTLSIASTAMMYFLF</sequence>
<reference evidence="7" key="1">
    <citation type="journal article" date="2020" name="Fungal Divers.">
        <title>Resolving the Mortierellaceae phylogeny through synthesis of multi-gene phylogenetics and phylogenomics.</title>
        <authorList>
            <person name="Vandepol N."/>
            <person name="Liber J."/>
            <person name="Desiro A."/>
            <person name="Na H."/>
            <person name="Kennedy M."/>
            <person name="Barry K."/>
            <person name="Grigoriev I.V."/>
            <person name="Miller A.N."/>
            <person name="O'Donnell K."/>
            <person name="Stajich J.E."/>
            <person name="Bonito G."/>
        </authorList>
    </citation>
    <scope>NUCLEOTIDE SEQUENCE</scope>
    <source>
        <strain evidence="7">REB-010B</strain>
    </source>
</reference>
<feature type="compositionally biased region" description="Polar residues" evidence="5">
    <location>
        <begin position="298"/>
        <end position="310"/>
    </location>
</feature>
<dbReference type="Pfam" id="PF03547">
    <property type="entry name" value="Mem_trans"/>
    <property type="match status" value="1"/>
</dbReference>
<organism evidence="7 8">
    <name type="scientific">Dissophora globulifera</name>
    <dbReference type="NCBI Taxonomy" id="979702"/>
    <lineage>
        <taxon>Eukaryota</taxon>
        <taxon>Fungi</taxon>
        <taxon>Fungi incertae sedis</taxon>
        <taxon>Mucoromycota</taxon>
        <taxon>Mortierellomycotina</taxon>
        <taxon>Mortierellomycetes</taxon>
        <taxon>Mortierellales</taxon>
        <taxon>Mortierellaceae</taxon>
        <taxon>Dissophora</taxon>
    </lineage>
</organism>
<feature type="transmembrane region" description="Helical" evidence="6">
    <location>
        <begin position="77"/>
        <end position="99"/>
    </location>
</feature>
<dbReference type="PANTHER" id="PTHR31274:SF1">
    <property type="entry name" value="AGL149CP"/>
    <property type="match status" value="1"/>
</dbReference>
<feature type="transmembrane region" description="Helical" evidence="6">
    <location>
        <begin position="552"/>
        <end position="574"/>
    </location>
</feature>
<feature type="compositionally biased region" description="Low complexity" evidence="5">
    <location>
        <begin position="322"/>
        <end position="341"/>
    </location>
</feature>
<dbReference type="GO" id="GO:0016020">
    <property type="term" value="C:membrane"/>
    <property type="evidence" value="ECO:0007669"/>
    <property type="project" value="UniProtKB-SubCell"/>
</dbReference>
<feature type="compositionally biased region" description="Basic and acidic residues" evidence="5">
    <location>
        <begin position="247"/>
        <end position="260"/>
    </location>
</feature>
<dbReference type="GO" id="GO:0055085">
    <property type="term" value="P:transmembrane transport"/>
    <property type="evidence" value="ECO:0007669"/>
    <property type="project" value="InterPro"/>
</dbReference>
<feature type="transmembrane region" description="Helical" evidence="6">
    <location>
        <begin position="44"/>
        <end position="65"/>
    </location>
</feature>
<gene>
    <name evidence="7" type="ORF">BGZ99_006682</name>
</gene>
<feature type="transmembrane region" description="Helical" evidence="6">
    <location>
        <begin position="594"/>
        <end position="615"/>
    </location>
</feature>
<comment type="subcellular location">
    <subcellularLocation>
        <location evidence="1">Membrane</location>
        <topology evidence="1">Multi-pass membrane protein</topology>
    </subcellularLocation>
</comment>
<feature type="transmembrane region" description="Helical" evidence="6">
    <location>
        <begin position="119"/>
        <end position="137"/>
    </location>
</feature>
<evidence type="ECO:0000313" key="7">
    <source>
        <dbReference type="EMBL" id="KAG0327877.1"/>
    </source>
</evidence>
<dbReference type="Proteomes" id="UP000738325">
    <property type="component" value="Unassembled WGS sequence"/>
</dbReference>
<comment type="caution">
    <text evidence="7">The sequence shown here is derived from an EMBL/GenBank/DDBJ whole genome shotgun (WGS) entry which is preliminary data.</text>
</comment>
<evidence type="ECO:0000256" key="3">
    <source>
        <dbReference type="ARBA" id="ARBA00022989"/>
    </source>
</evidence>
<dbReference type="AlphaFoldDB" id="A0A9P6UZG1"/>
<feature type="transmembrane region" description="Helical" evidence="6">
    <location>
        <begin position="514"/>
        <end position="540"/>
    </location>
</feature>
<feature type="compositionally biased region" description="Polar residues" evidence="5">
    <location>
        <begin position="379"/>
        <end position="388"/>
    </location>
</feature>
<dbReference type="EMBL" id="JAAAIP010000046">
    <property type="protein sequence ID" value="KAG0327877.1"/>
    <property type="molecule type" value="Genomic_DNA"/>
</dbReference>
<feature type="transmembrane region" description="Helical" evidence="6">
    <location>
        <begin position="627"/>
        <end position="652"/>
    </location>
</feature>